<keyword evidence="3" id="KW-0732">Signal</keyword>
<proteinExistence type="predicted"/>
<dbReference type="SUPFAM" id="SSF69360">
    <property type="entry name" value="Cell wall binding repeat"/>
    <property type="match status" value="1"/>
</dbReference>
<reference evidence="4 5" key="1">
    <citation type="submission" date="2017-02" db="EMBL/GenBank/DDBJ databases">
        <title>Genome sequence of Clostridium beijerinckii Br21.</title>
        <authorList>
            <person name="Fonseca B.C."/>
            <person name="Guazzaroni M.E."/>
            <person name="Riano-Pachon D.M."/>
            <person name="Reginatto V."/>
        </authorList>
    </citation>
    <scope>NUCLEOTIDE SEQUENCE [LARGE SCALE GENOMIC DNA]</scope>
    <source>
        <strain evidence="4 5">Br21</strain>
    </source>
</reference>
<dbReference type="Pfam" id="PF19127">
    <property type="entry name" value="Choline_bind_3"/>
    <property type="match status" value="1"/>
</dbReference>
<dbReference type="Pfam" id="PF01473">
    <property type="entry name" value="Choline_bind_1"/>
    <property type="match status" value="2"/>
</dbReference>
<evidence type="ECO:0000313" key="4">
    <source>
        <dbReference type="EMBL" id="OOP74828.1"/>
    </source>
</evidence>
<feature type="signal peptide" evidence="3">
    <location>
        <begin position="1"/>
        <end position="26"/>
    </location>
</feature>
<comment type="caution">
    <text evidence="4">The sequence shown here is derived from an EMBL/GenBank/DDBJ whole genome shotgun (WGS) entry which is preliminary data.</text>
</comment>
<evidence type="ECO:0000313" key="5">
    <source>
        <dbReference type="Proteomes" id="UP000190959"/>
    </source>
</evidence>
<accession>A0A1S9NBI6</accession>
<gene>
    <name evidence="4" type="ORF">CBEIBR21_01280</name>
</gene>
<dbReference type="Gene3D" id="2.10.270.10">
    <property type="entry name" value="Cholin Binding"/>
    <property type="match status" value="1"/>
</dbReference>
<dbReference type="AlphaFoldDB" id="A0A1S9NBI6"/>
<feature type="chain" id="PRO_5010546109" evidence="3">
    <location>
        <begin position="27"/>
        <end position="596"/>
    </location>
</feature>
<name>A0A1S9NBI6_CLOBE</name>
<dbReference type="PROSITE" id="PS51170">
    <property type="entry name" value="CW"/>
    <property type="match status" value="3"/>
</dbReference>
<feature type="repeat" description="Cell wall-binding" evidence="2">
    <location>
        <begin position="558"/>
        <end position="577"/>
    </location>
</feature>
<feature type="repeat" description="Cell wall-binding" evidence="2">
    <location>
        <begin position="538"/>
        <end position="557"/>
    </location>
</feature>
<sequence>MLKRLTNATSLLVAAAAIISIVPAHAADYKKIDSQEGTIYSAIAYKDGKFYIDGEINNKDEAAYYLANGKYNNLSDIDSGSSSEIYGSKYVNVENGDYFINLDNGSVTDESIKENAEDDAASTLRKNLKKDNDGRFNKAEAETIQKLTNAELPGNKFSDPWYKFEYSKDNSTNGAITKLNVYTDTQGNYIDADYNLGSLKVTTVASSSTSKTITVANTDDTYDADGTNSITGKDKISASVDTSTGKIIGQDSSYIYRTAKITVNAANGAKITKINGMDVTVDNGHTFTVNNSTLGSGTSTVSFNVIQKISKSQASGNIDGAKYAKSVTTYVISDKDGKNESFSYDKYTIANGKLVGYTANSSNLKVRTATLTSKNGYYYVDLADESSEDVKVNGSKSAVDTDVSGNLWRLDAGYIYKWDNNEDWTKVYKVDGSFDQMSVYDDNNIVTWNKNNEVYSVIGGKETIPTTPAEPTTPVVNKGWVKTDAGWTFYNTNGTQLKGQWVNDSGTWYYIKADGIMATGWLKDGSTWYFLTGSGAMKTGWLNDNGTWYYLQSSGAIKTGWLNDNGTWYYLSASGSMLSNTIVDGYKLNASGAWIR</sequence>
<evidence type="ECO:0000256" key="2">
    <source>
        <dbReference type="PROSITE-ProRule" id="PRU00591"/>
    </source>
</evidence>
<feature type="repeat" description="Cell wall-binding" evidence="2">
    <location>
        <begin position="498"/>
        <end position="517"/>
    </location>
</feature>
<organism evidence="4 5">
    <name type="scientific">Clostridium beijerinckii</name>
    <name type="common">Clostridium MP</name>
    <dbReference type="NCBI Taxonomy" id="1520"/>
    <lineage>
        <taxon>Bacteria</taxon>
        <taxon>Bacillati</taxon>
        <taxon>Bacillota</taxon>
        <taxon>Clostridia</taxon>
        <taxon>Eubacteriales</taxon>
        <taxon>Clostridiaceae</taxon>
        <taxon>Clostridium</taxon>
    </lineage>
</organism>
<protein>
    <submittedName>
        <fullName evidence="4">Cell wall-binding protein</fullName>
    </submittedName>
</protein>
<dbReference type="InterPro" id="IPR018337">
    <property type="entry name" value="Cell_wall/Cho-bd_repeat"/>
</dbReference>
<dbReference type="RefSeq" id="WP_039770711.1">
    <property type="nucleotide sequence ID" value="NZ_MWMH01000001.1"/>
</dbReference>
<keyword evidence="1" id="KW-0677">Repeat</keyword>
<dbReference type="Proteomes" id="UP000190959">
    <property type="component" value="Unassembled WGS sequence"/>
</dbReference>
<evidence type="ECO:0000256" key="1">
    <source>
        <dbReference type="ARBA" id="ARBA00022737"/>
    </source>
</evidence>
<evidence type="ECO:0000256" key="3">
    <source>
        <dbReference type="SAM" id="SignalP"/>
    </source>
</evidence>
<dbReference type="EMBL" id="MWMH01000001">
    <property type="protein sequence ID" value="OOP74828.1"/>
    <property type="molecule type" value="Genomic_DNA"/>
</dbReference>